<keyword evidence="5" id="KW-0411">Iron-sulfur</keyword>
<protein>
    <submittedName>
        <fullName evidence="7">Nitroreductase/NAD-dependent dihydropyrimidine dehydrogenase PreA subunit</fullName>
    </submittedName>
</protein>
<comment type="similarity">
    <text evidence="1">Belongs to the nitroreductase family.</text>
</comment>
<dbReference type="Gene3D" id="3.30.70.20">
    <property type="match status" value="1"/>
</dbReference>
<name>A0A7W0HJM4_9BACT</name>
<dbReference type="SUPFAM" id="SSF55469">
    <property type="entry name" value="FMN-dependent nitroreductase-like"/>
    <property type="match status" value="1"/>
</dbReference>
<dbReference type="Gene3D" id="3.40.109.10">
    <property type="entry name" value="NADH Oxidase"/>
    <property type="match status" value="1"/>
</dbReference>
<evidence type="ECO:0000313" key="8">
    <source>
        <dbReference type="Proteomes" id="UP000525298"/>
    </source>
</evidence>
<keyword evidence="4" id="KW-0408">Iron</keyword>
<gene>
    <name evidence="7" type="ORF">HNR65_000691</name>
</gene>
<evidence type="ECO:0000313" key="7">
    <source>
        <dbReference type="EMBL" id="MBA2880384.1"/>
    </source>
</evidence>
<dbReference type="PROSITE" id="PS51379">
    <property type="entry name" value="4FE4S_FER_2"/>
    <property type="match status" value="1"/>
</dbReference>
<dbReference type="RefSeq" id="WP_181550025.1">
    <property type="nucleotide sequence ID" value="NZ_JACDUS010000001.1"/>
</dbReference>
<keyword evidence="2" id="KW-0479">Metal-binding</keyword>
<keyword evidence="3" id="KW-0560">Oxidoreductase</keyword>
<dbReference type="PROSITE" id="PS00198">
    <property type="entry name" value="4FE4S_FER_1"/>
    <property type="match status" value="1"/>
</dbReference>
<dbReference type="InterPro" id="IPR017896">
    <property type="entry name" value="4Fe4S_Fe-S-bd"/>
</dbReference>
<dbReference type="PANTHER" id="PTHR43673">
    <property type="entry name" value="NAD(P)H NITROREDUCTASE YDGI-RELATED"/>
    <property type="match status" value="1"/>
</dbReference>
<dbReference type="InterPro" id="IPR000415">
    <property type="entry name" value="Nitroreductase-like"/>
</dbReference>
<organism evidence="7 8">
    <name type="scientific">Desulfosalsimonas propionicica</name>
    <dbReference type="NCBI Taxonomy" id="332175"/>
    <lineage>
        <taxon>Bacteria</taxon>
        <taxon>Pseudomonadati</taxon>
        <taxon>Thermodesulfobacteriota</taxon>
        <taxon>Desulfobacteria</taxon>
        <taxon>Desulfobacterales</taxon>
        <taxon>Desulfosalsimonadaceae</taxon>
        <taxon>Desulfosalsimonas</taxon>
    </lineage>
</organism>
<dbReference type="SUPFAM" id="SSF54862">
    <property type="entry name" value="4Fe-4S ferredoxins"/>
    <property type="match status" value="1"/>
</dbReference>
<dbReference type="GO" id="GO:0051536">
    <property type="term" value="F:iron-sulfur cluster binding"/>
    <property type="evidence" value="ECO:0007669"/>
    <property type="project" value="UniProtKB-KW"/>
</dbReference>
<dbReference type="GO" id="GO:0016491">
    <property type="term" value="F:oxidoreductase activity"/>
    <property type="evidence" value="ECO:0007669"/>
    <property type="project" value="UniProtKB-KW"/>
</dbReference>
<comment type="caution">
    <text evidence="7">The sequence shown here is derived from an EMBL/GenBank/DDBJ whole genome shotgun (WGS) entry which is preliminary data.</text>
</comment>
<evidence type="ECO:0000256" key="5">
    <source>
        <dbReference type="ARBA" id="ARBA00023014"/>
    </source>
</evidence>
<dbReference type="InterPro" id="IPR029479">
    <property type="entry name" value="Nitroreductase"/>
</dbReference>
<proteinExistence type="inferred from homology"/>
<dbReference type="Pfam" id="PF00881">
    <property type="entry name" value="Nitroreductase"/>
    <property type="match status" value="1"/>
</dbReference>
<dbReference type="Proteomes" id="UP000525298">
    <property type="component" value="Unassembled WGS sequence"/>
</dbReference>
<dbReference type="EMBL" id="JACDUS010000001">
    <property type="protein sequence ID" value="MBA2880384.1"/>
    <property type="molecule type" value="Genomic_DNA"/>
</dbReference>
<accession>A0A7W0HJM4</accession>
<dbReference type="AlphaFoldDB" id="A0A7W0HJM4"/>
<dbReference type="PANTHER" id="PTHR43673:SF10">
    <property type="entry name" value="NADH DEHYDROGENASE_NAD(P)H NITROREDUCTASE XCC3605-RELATED"/>
    <property type="match status" value="1"/>
</dbReference>
<evidence type="ECO:0000259" key="6">
    <source>
        <dbReference type="PROSITE" id="PS51379"/>
    </source>
</evidence>
<evidence type="ECO:0000256" key="1">
    <source>
        <dbReference type="ARBA" id="ARBA00007118"/>
    </source>
</evidence>
<keyword evidence="8" id="KW-1185">Reference proteome</keyword>
<evidence type="ECO:0000256" key="2">
    <source>
        <dbReference type="ARBA" id="ARBA00022723"/>
    </source>
</evidence>
<dbReference type="GO" id="GO:0046872">
    <property type="term" value="F:metal ion binding"/>
    <property type="evidence" value="ECO:0007669"/>
    <property type="project" value="UniProtKB-KW"/>
</dbReference>
<sequence length="288" mass="31999">MRITRVEDQCNLCGLCVNDCVAGVWRAVNGRPEAAAPEFCSLCGHCVAVCPKDAIVHDGIDFAQTRPVDKKRLDPEVFAEIVRSRRSIRRYKADRVPDGVIEAILGLCAWSPTASNKQDVAFTVIKNKDVLQAISAAVFGIGTKAYRHSRKGLGKLVYKALQKIAPGNDLERYMEPMPWYLEQQAAGRDLILHNAPVLILVHAPKKGRFHCENCNIAAGDIMNHAHARGLGTCYIGFVTLALKIFPGLRKLASLPRDRRAYACLTMGYPAHTYARTPSRRPRPVDWLR</sequence>
<dbReference type="Pfam" id="PF13187">
    <property type="entry name" value="Fer4_9"/>
    <property type="match status" value="1"/>
</dbReference>
<reference evidence="7 8" key="1">
    <citation type="submission" date="2020-07" db="EMBL/GenBank/DDBJ databases">
        <title>Genomic Encyclopedia of Type Strains, Phase IV (KMG-IV): sequencing the most valuable type-strain genomes for metagenomic binning, comparative biology and taxonomic classification.</title>
        <authorList>
            <person name="Goeker M."/>
        </authorList>
    </citation>
    <scope>NUCLEOTIDE SEQUENCE [LARGE SCALE GENOMIC DNA]</scope>
    <source>
        <strain evidence="7 8">DSM 17721</strain>
    </source>
</reference>
<evidence type="ECO:0000256" key="3">
    <source>
        <dbReference type="ARBA" id="ARBA00023002"/>
    </source>
</evidence>
<dbReference type="InterPro" id="IPR017900">
    <property type="entry name" value="4Fe4S_Fe_S_CS"/>
</dbReference>
<feature type="domain" description="4Fe-4S ferredoxin-type" evidence="6">
    <location>
        <begin position="30"/>
        <end position="60"/>
    </location>
</feature>
<evidence type="ECO:0000256" key="4">
    <source>
        <dbReference type="ARBA" id="ARBA00023004"/>
    </source>
</evidence>